<sequence>MDEVFRSYLDPSFRYVFSQGPARVRHREDARRDGLNCVALAHLVIRDLFGHALPAEFQSLELFYDLDHFEPVPALTELRAGDLVWLGTAAPRVRLEEFVPRYQDGELLNFSDFPVNHVAVCTGVRAAGHDLLLHASPVEGATALWPLHRFRGHARYRVIYAIRRLRPRYRAA</sequence>
<name>A0A1V2HZI3_9ACTN</name>
<organism evidence="1 2">
    <name type="scientific">Pseudofrankia asymbiotica</name>
    <dbReference type="NCBI Taxonomy" id="1834516"/>
    <lineage>
        <taxon>Bacteria</taxon>
        <taxon>Bacillati</taxon>
        <taxon>Actinomycetota</taxon>
        <taxon>Actinomycetes</taxon>
        <taxon>Frankiales</taxon>
        <taxon>Frankiaceae</taxon>
        <taxon>Pseudofrankia</taxon>
    </lineage>
</organism>
<reference evidence="2" key="1">
    <citation type="submission" date="2016-10" db="EMBL/GenBank/DDBJ databases">
        <title>Frankia sp. NRRL B-16386 Genome sequencing.</title>
        <authorList>
            <person name="Ghodhbane-Gtari F."/>
            <person name="Swanson E."/>
            <person name="Gueddou A."/>
            <person name="Hezbri K."/>
            <person name="Ktari K."/>
            <person name="Nouioui I."/>
            <person name="Morris K."/>
            <person name="Simpson S."/>
            <person name="Abebe-Akele F."/>
            <person name="Thomas K."/>
            <person name="Gtari M."/>
            <person name="Tisa L.S."/>
        </authorList>
    </citation>
    <scope>NUCLEOTIDE SEQUENCE [LARGE SCALE GENOMIC DNA]</scope>
    <source>
        <strain evidence="2">NRRL B-16386</strain>
    </source>
</reference>
<proteinExistence type="predicted"/>
<accession>A0A1V2HZI3</accession>
<evidence type="ECO:0008006" key="3">
    <source>
        <dbReference type="Google" id="ProtNLM"/>
    </source>
</evidence>
<dbReference type="STRING" id="1834516.BL253_36195"/>
<dbReference type="Proteomes" id="UP000188929">
    <property type="component" value="Unassembled WGS sequence"/>
</dbReference>
<evidence type="ECO:0000313" key="2">
    <source>
        <dbReference type="Proteomes" id="UP000188929"/>
    </source>
</evidence>
<dbReference type="AlphaFoldDB" id="A0A1V2HZI3"/>
<dbReference type="EMBL" id="MOMC01000113">
    <property type="protein sequence ID" value="ONH22268.1"/>
    <property type="molecule type" value="Genomic_DNA"/>
</dbReference>
<protein>
    <recommendedName>
        <fullName evidence="3">NlpC/P60 domain-containing protein</fullName>
    </recommendedName>
</protein>
<evidence type="ECO:0000313" key="1">
    <source>
        <dbReference type="EMBL" id="ONH22268.1"/>
    </source>
</evidence>
<dbReference type="OrthoDB" id="3210936at2"/>
<gene>
    <name evidence="1" type="ORF">BL253_36195</name>
</gene>
<dbReference type="RefSeq" id="WP_076822580.1">
    <property type="nucleotide sequence ID" value="NZ_MOMC01000113.1"/>
</dbReference>
<keyword evidence="2" id="KW-1185">Reference proteome</keyword>
<comment type="caution">
    <text evidence="1">The sequence shown here is derived from an EMBL/GenBank/DDBJ whole genome shotgun (WGS) entry which is preliminary data.</text>
</comment>